<keyword evidence="1" id="KW-1133">Transmembrane helix</keyword>
<keyword evidence="3" id="KW-1185">Reference proteome</keyword>
<evidence type="ECO:0000313" key="3">
    <source>
        <dbReference type="Proteomes" id="UP000006794"/>
    </source>
</evidence>
<proteinExistence type="predicted"/>
<accession>F8D784</accession>
<sequence>MSRSQRRLSLGLGLLFLATFAWSLRSSFSVILEEPGSLTSISLVAAGGLMLVGSAAFVLAGLSRQISIAGRTLAWWQVQSVGYVAIGLYLALSGLPRGSLSLVNIVMVVGGLGFAAFGYLQYRTEPTADAAAESV</sequence>
<keyword evidence="1" id="KW-0472">Membrane</keyword>
<gene>
    <name evidence="2" type="ordered locus">Halxa_2025</name>
</gene>
<dbReference type="eggNOG" id="arCOG11317">
    <property type="taxonomic scope" value="Archaea"/>
</dbReference>
<dbReference type="AlphaFoldDB" id="F8D784"/>
<dbReference type="OrthoDB" id="177271at2157"/>
<dbReference type="Proteomes" id="UP000006794">
    <property type="component" value="Chromosome"/>
</dbReference>
<dbReference type="HOGENOM" id="CLU_1881037_0_0_2"/>
<evidence type="ECO:0000256" key="1">
    <source>
        <dbReference type="SAM" id="Phobius"/>
    </source>
</evidence>
<name>F8D784_HALXS</name>
<protein>
    <submittedName>
        <fullName evidence="2">Uncharacterized protein</fullName>
    </submittedName>
</protein>
<dbReference type="RefSeq" id="WP_013879543.1">
    <property type="nucleotide sequence ID" value="NC_015666.1"/>
</dbReference>
<reference evidence="2 3" key="1">
    <citation type="journal article" date="2012" name="Stand. Genomic Sci.">
        <title>Complete genome sequence of Halopiger xanaduensis type strain (SH-6(T)).</title>
        <authorList>
            <person name="Anderson I."/>
            <person name="Tindall B.J."/>
            <person name="Rohde M."/>
            <person name="Lucas S."/>
            <person name="Han J."/>
            <person name="Lapidus A."/>
            <person name="Cheng J.F."/>
            <person name="Goodwin L."/>
            <person name="Pitluck S."/>
            <person name="Peters L."/>
            <person name="Pati A."/>
            <person name="Mikhailova N."/>
            <person name="Pagani I."/>
            <person name="Teshima H."/>
            <person name="Han C."/>
            <person name="Tapia R."/>
            <person name="Land M."/>
            <person name="Woyke T."/>
            <person name="Klenk H.P."/>
            <person name="Kyrpides N."/>
            <person name="Ivanova N."/>
        </authorList>
    </citation>
    <scope>NUCLEOTIDE SEQUENCE [LARGE SCALE GENOMIC DNA]</scope>
    <source>
        <strain evidence="3">DSM 18323 / JCM 14033 / SH-6</strain>
    </source>
</reference>
<keyword evidence="1" id="KW-0812">Transmembrane</keyword>
<dbReference type="Pfam" id="PF25957">
    <property type="entry name" value="DUF7994"/>
    <property type="match status" value="1"/>
</dbReference>
<dbReference type="GeneID" id="10796987"/>
<dbReference type="KEGG" id="hxa:Halxa_2025"/>
<organism evidence="2 3">
    <name type="scientific">Halopiger xanaduensis (strain DSM 18323 / JCM 14033 / SH-6)</name>
    <dbReference type="NCBI Taxonomy" id="797210"/>
    <lineage>
        <taxon>Archaea</taxon>
        <taxon>Methanobacteriati</taxon>
        <taxon>Methanobacteriota</taxon>
        <taxon>Stenosarchaea group</taxon>
        <taxon>Halobacteria</taxon>
        <taxon>Halobacteriales</taxon>
        <taxon>Natrialbaceae</taxon>
        <taxon>Halopiger</taxon>
    </lineage>
</organism>
<feature type="transmembrane region" description="Helical" evidence="1">
    <location>
        <begin position="98"/>
        <end position="120"/>
    </location>
</feature>
<dbReference type="InterPro" id="IPR058307">
    <property type="entry name" value="DUF7994"/>
</dbReference>
<feature type="transmembrane region" description="Helical" evidence="1">
    <location>
        <begin position="39"/>
        <end position="62"/>
    </location>
</feature>
<feature type="transmembrane region" description="Helical" evidence="1">
    <location>
        <begin position="74"/>
        <end position="92"/>
    </location>
</feature>
<evidence type="ECO:0000313" key="2">
    <source>
        <dbReference type="EMBL" id="AEH36650.1"/>
    </source>
</evidence>
<dbReference type="EMBL" id="CP002839">
    <property type="protein sequence ID" value="AEH36650.1"/>
    <property type="molecule type" value="Genomic_DNA"/>
</dbReference>